<dbReference type="InterPro" id="IPR036890">
    <property type="entry name" value="HATPase_C_sf"/>
</dbReference>
<evidence type="ECO:0000256" key="11">
    <source>
        <dbReference type="SAM" id="Phobius"/>
    </source>
</evidence>
<comment type="caution">
    <text evidence="13">The sequence shown here is derived from an EMBL/GenBank/DDBJ whole genome shotgun (WGS) entry which is preliminary data.</text>
</comment>
<dbReference type="InterPro" id="IPR055558">
    <property type="entry name" value="DUF7134"/>
</dbReference>
<dbReference type="Pfam" id="PF07730">
    <property type="entry name" value="HisKA_3"/>
    <property type="match status" value="1"/>
</dbReference>
<gene>
    <name evidence="13" type="ORF">GCM10011333_08420</name>
</gene>
<dbReference type="Pfam" id="PF23539">
    <property type="entry name" value="DUF7134"/>
    <property type="match status" value="1"/>
</dbReference>
<feature type="transmembrane region" description="Helical" evidence="11">
    <location>
        <begin position="143"/>
        <end position="164"/>
    </location>
</feature>
<dbReference type="GO" id="GO:0016020">
    <property type="term" value="C:membrane"/>
    <property type="evidence" value="ECO:0007669"/>
    <property type="project" value="InterPro"/>
</dbReference>
<sequence>MTPVGDARAVGSQNVSTTRPAPDAAGAPERSGHAERPVNRRGTWTARRPWILDSVIAASVFAYTLPLTLEYRPQGAVLFSAAVLLCLLMCLPYPLLRRRTPLTVLGVALGASLLQSLAGIGLLPANIMLVFALYAVAARCRPALAAAAAAAVLLWLGFAVAPFLRAGHLSPGEAAVLAVTVLWAWTWGALSRVRRERIEAVRERARQLERERETLAAIAAAEERERIAREIHDIVSHNLSVIVVLADGASAKALSEPERARDTMVQVRRTGHEALTEMRRLLGLLRGDEDAVRAPQPGLAQLGALVDASRRAGLPVTLTRDGDASPVPPGIGLALYRVTQEALTNVRRHAGPGARAEVTLCCRGEAIEVRIADDGRGMSRSGPPGDGHGIAGMRERVAACDGTLRAGPRPGGGFEVVASIPLGARS</sequence>
<comment type="catalytic activity">
    <reaction evidence="1">
        <text>ATP + protein L-histidine = ADP + protein N-phospho-L-histidine.</text>
        <dbReference type="EC" id="2.7.13.3"/>
    </reaction>
</comment>
<feature type="transmembrane region" description="Helical" evidence="11">
    <location>
        <begin position="76"/>
        <end position="96"/>
    </location>
</feature>
<feature type="transmembrane region" description="Helical" evidence="11">
    <location>
        <begin position="116"/>
        <end position="136"/>
    </location>
</feature>
<protein>
    <recommendedName>
        <fullName evidence="2">histidine kinase</fullName>
        <ecNumber evidence="2">2.7.13.3</ecNumber>
    </recommendedName>
</protein>
<evidence type="ECO:0000256" key="6">
    <source>
        <dbReference type="ARBA" id="ARBA00022777"/>
    </source>
</evidence>
<evidence type="ECO:0000256" key="4">
    <source>
        <dbReference type="ARBA" id="ARBA00022679"/>
    </source>
</evidence>
<dbReference type="Proteomes" id="UP000616114">
    <property type="component" value="Unassembled WGS sequence"/>
</dbReference>
<dbReference type="EMBL" id="BMFY01000003">
    <property type="protein sequence ID" value="GGA07921.1"/>
    <property type="molecule type" value="Genomic_DNA"/>
</dbReference>
<feature type="transmembrane region" description="Helical" evidence="11">
    <location>
        <begin position="50"/>
        <end position="69"/>
    </location>
</feature>
<dbReference type="EC" id="2.7.13.3" evidence="2"/>
<dbReference type="PANTHER" id="PTHR24421:SF10">
    <property type="entry name" value="NITRATE_NITRITE SENSOR PROTEIN NARQ"/>
    <property type="match status" value="1"/>
</dbReference>
<proteinExistence type="predicted"/>
<dbReference type="SMART" id="SM00387">
    <property type="entry name" value="HATPase_c"/>
    <property type="match status" value="1"/>
</dbReference>
<dbReference type="InterPro" id="IPR050482">
    <property type="entry name" value="Sensor_HK_TwoCompSys"/>
</dbReference>
<keyword evidence="9" id="KW-0175">Coiled coil</keyword>
<reference evidence="13" key="2">
    <citation type="submission" date="2020-09" db="EMBL/GenBank/DDBJ databases">
        <authorList>
            <person name="Sun Q."/>
            <person name="Zhou Y."/>
        </authorList>
    </citation>
    <scope>NUCLEOTIDE SEQUENCE</scope>
    <source>
        <strain evidence="13">CGMCC 1.12785</strain>
    </source>
</reference>
<evidence type="ECO:0000256" key="7">
    <source>
        <dbReference type="ARBA" id="ARBA00022840"/>
    </source>
</evidence>
<dbReference type="GO" id="GO:0005524">
    <property type="term" value="F:ATP binding"/>
    <property type="evidence" value="ECO:0007669"/>
    <property type="project" value="UniProtKB-KW"/>
</dbReference>
<keyword evidence="5" id="KW-0547">Nucleotide-binding</keyword>
<evidence type="ECO:0000256" key="10">
    <source>
        <dbReference type="SAM" id="MobiDB-lite"/>
    </source>
</evidence>
<feature type="coiled-coil region" evidence="9">
    <location>
        <begin position="191"/>
        <end position="225"/>
    </location>
</feature>
<keyword evidence="4" id="KW-0808">Transferase</keyword>
<feature type="domain" description="Histidine kinase/HSP90-like ATPase" evidence="12">
    <location>
        <begin position="330"/>
        <end position="424"/>
    </location>
</feature>
<keyword evidence="3" id="KW-0597">Phosphoprotein</keyword>
<dbReference type="Gene3D" id="3.30.565.10">
    <property type="entry name" value="Histidine kinase-like ATPase, C-terminal domain"/>
    <property type="match status" value="1"/>
</dbReference>
<evidence type="ECO:0000256" key="1">
    <source>
        <dbReference type="ARBA" id="ARBA00000085"/>
    </source>
</evidence>
<dbReference type="Gene3D" id="1.20.5.1930">
    <property type="match status" value="1"/>
</dbReference>
<dbReference type="InterPro" id="IPR011712">
    <property type="entry name" value="Sig_transdc_His_kin_sub3_dim/P"/>
</dbReference>
<evidence type="ECO:0000259" key="12">
    <source>
        <dbReference type="SMART" id="SM00387"/>
    </source>
</evidence>
<evidence type="ECO:0000256" key="8">
    <source>
        <dbReference type="ARBA" id="ARBA00023012"/>
    </source>
</evidence>
<organism evidence="13 14">
    <name type="scientific">Sediminivirga luteola</name>
    <dbReference type="NCBI Taxonomy" id="1774748"/>
    <lineage>
        <taxon>Bacteria</taxon>
        <taxon>Bacillati</taxon>
        <taxon>Actinomycetota</taxon>
        <taxon>Actinomycetes</taxon>
        <taxon>Micrococcales</taxon>
        <taxon>Brevibacteriaceae</taxon>
        <taxon>Sediminivirga</taxon>
    </lineage>
</organism>
<keyword evidence="11" id="KW-0472">Membrane</keyword>
<accession>A0A8J2TWG4</accession>
<dbReference type="GO" id="GO:0000155">
    <property type="term" value="F:phosphorelay sensor kinase activity"/>
    <property type="evidence" value="ECO:0007669"/>
    <property type="project" value="InterPro"/>
</dbReference>
<keyword evidence="11" id="KW-0812">Transmembrane</keyword>
<feature type="region of interest" description="Disordered" evidence="10">
    <location>
        <begin position="1"/>
        <end position="39"/>
    </location>
</feature>
<dbReference type="Pfam" id="PF02518">
    <property type="entry name" value="HATPase_c"/>
    <property type="match status" value="1"/>
</dbReference>
<keyword evidence="6 13" id="KW-0418">Kinase</keyword>
<evidence type="ECO:0000256" key="5">
    <source>
        <dbReference type="ARBA" id="ARBA00022741"/>
    </source>
</evidence>
<dbReference type="InterPro" id="IPR003594">
    <property type="entry name" value="HATPase_dom"/>
</dbReference>
<reference evidence="13" key="1">
    <citation type="journal article" date="2014" name="Int. J. Syst. Evol. Microbiol.">
        <title>Complete genome sequence of Corynebacterium casei LMG S-19264T (=DSM 44701T), isolated from a smear-ripened cheese.</title>
        <authorList>
            <consortium name="US DOE Joint Genome Institute (JGI-PGF)"/>
            <person name="Walter F."/>
            <person name="Albersmeier A."/>
            <person name="Kalinowski J."/>
            <person name="Ruckert C."/>
        </authorList>
    </citation>
    <scope>NUCLEOTIDE SEQUENCE</scope>
    <source>
        <strain evidence="13">CGMCC 1.12785</strain>
    </source>
</reference>
<name>A0A8J2TWG4_9MICO</name>
<dbReference type="AlphaFoldDB" id="A0A8J2TWG4"/>
<evidence type="ECO:0000313" key="13">
    <source>
        <dbReference type="EMBL" id="GGA07921.1"/>
    </source>
</evidence>
<evidence type="ECO:0000313" key="14">
    <source>
        <dbReference type="Proteomes" id="UP000616114"/>
    </source>
</evidence>
<evidence type="ECO:0000256" key="9">
    <source>
        <dbReference type="SAM" id="Coils"/>
    </source>
</evidence>
<dbReference type="SUPFAM" id="SSF55874">
    <property type="entry name" value="ATPase domain of HSP90 chaperone/DNA topoisomerase II/histidine kinase"/>
    <property type="match status" value="1"/>
</dbReference>
<evidence type="ECO:0000256" key="2">
    <source>
        <dbReference type="ARBA" id="ARBA00012438"/>
    </source>
</evidence>
<keyword evidence="8" id="KW-0902">Two-component regulatory system</keyword>
<dbReference type="CDD" id="cd16917">
    <property type="entry name" value="HATPase_UhpB-NarQ-NarX-like"/>
    <property type="match status" value="1"/>
</dbReference>
<keyword evidence="7" id="KW-0067">ATP-binding</keyword>
<keyword evidence="11" id="KW-1133">Transmembrane helix</keyword>
<evidence type="ECO:0000256" key="3">
    <source>
        <dbReference type="ARBA" id="ARBA00022553"/>
    </source>
</evidence>
<dbReference type="PANTHER" id="PTHR24421">
    <property type="entry name" value="NITRATE/NITRITE SENSOR PROTEIN NARX-RELATED"/>
    <property type="match status" value="1"/>
</dbReference>
<dbReference type="GO" id="GO:0046983">
    <property type="term" value="F:protein dimerization activity"/>
    <property type="evidence" value="ECO:0007669"/>
    <property type="project" value="InterPro"/>
</dbReference>
<keyword evidence="14" id="KW-1185">Reference proteome</keyword>
<feature type="transmembrane region" description="Helical" evidence="11">
    <location>
        <begin position="170"/>
        <end position="190"/>
    </location>
</feature>